<dbReference type="Proteomes" id="UP000324705">
    <property type="component" value="Chromosome 7A"/>
</dbReference>
<reference evidence="1 2" key="1">
    <citation type="submission" date="2017-09" db="EMBL/GenBank/DDBJ databases">
        <authorList>
            <consortium name="International Durum Wheat Genome Sequencing Consortium (IDWGSC)"/>
            <person name="Milanesi L."/>
        </authorList>
    </citation>
    <scope>NUCLEOTIDE SEQUENCE [LARGE SCALE GENOMIC DNA]</scope>
    <source>
        <strain evidence="2">cv. Svevo</strain>
    </source>
</reference>
<gene>
    <name evidence="1" type="ORF">TRITD_7Av1G036520</name>
</gene>
<dbReference type="AlphaFoldDB" id="A0A9R1BJA6"/>
<sequence>MVTLNCSLNMIVYNPASMFGIHVSSGPVRLLYSEIAIGVGQVCSFWFLGNSLERGVVGASSSWQVICPFLNNGAPHLTMWSM</sequence>
<organism evidence="1 2">
    <name type="scientific">Triticum turgidum subsp. durum</name>
    <name type="common">Durum wheat</name>
    <name type="synonym">Triticum durum</name>
    <dbReference type="NCBI Taxonomy" id="4567"/>
    <lineage>
        <taxon>Eukaryota</taxon>
        <taxon>Viridiplantae</taxon>
        <taxon>Streptophyta</taxon>
        <taxon>Embryophyta</taxon>
        <taxon>Tracheophyta</taxon>
        <taxon>Spermatophyta</taxon>
        <taxon>Magnoliopsida</taxon>
        <taxon>Liliopsida</taxon>
        <taxon>Poales</taxon>
        <taxon>Poaceae</taxon>
        <taxon>BOP clade</taxon>
        <taxon>Pooideae</taxon>
        <taxon>Triticodae</taxon>
        <taxon>Triticeae</taxon>
        <taxon>Triticinae</taxon>
        <taxon>Triticum</taxon>
    </lineage>
</organism>
<dbReference type="Gramene" id="TRITD7Av1G036520.2">
    <property type="protein sequence ID" value="TRITD7Av1G036520.2"/>
    <property type="gene ID" value="TRITD7Av1G036520"/>
</dbReference>
<accession>A0A9R1BJA6</accession>
<evidence type="ECO:0000313" key="1">
    <source>
        <dbReference type="EMBL" id="VAI70697.1"/>
    </source>
</evidence>
<protein>
    <submittedName>
        <fullName evidence="1">Uncharacterized protein</fullName>
    </submittedName>
</protein>
<evidence type="ECO:0000313" key="2">
    <source>
        <dbReference type="Proteomes" id="UP000324705"/>
    </source>
</evidence>
<dbReference type="EMBL" id="LT934123">
    <property type="protein sequence ID" value="VAI70697.1"/>
    <property type="molecule type" value="Genomic_DNA"/>
</dbReference>
<keyword evidence="2" id="KW-1185">Reference proteome</keyword>
<name>A0A9R1BJA6_TRITD</name>
<proteinExistence type="predicted"/>